<dbReference type="InterPro" id="IPR024422">
    <property type="entry name" value="Protein_unknown_function_OB"/>
</dbReference>
<dbReference type="Proteomes" id="UP000644010">
    <property type="component" value="Unassembled WGS sequence"/>
</dbReference>
<organism evidence="1 2">
    <name type="scientific">Parabacteroides segnis</name>
    <dbReference type="NCBI Taxonomy" id="2763058"/>
    <lineage>
        <taxon>Bacteria</taxon>
        <taxon>Pseudomonadati</taxon>
        <taxon>Bacteroidota</taxon>
        <taxon>Bacteroidia</taxon>
        <taxon>Bacteroidales</taxon>
        <taxon>Tannerellaceae</taxon>
        <taxon>Parabacteroides</taxon>
    </lineage>
</organism>
<evidence type="ECO:0008006" key="3">
    <source>
        <dbReference type="Google" id="ProtNLM"/>
    </source>
</evidence>
<reference evidence="1 2" key="1">
    <citation type="submission" date="2020-08" db="EMBL/GenBank/DDBJ databases">
        <title>Genome public.</title>
        <authorList>
            <person name="Liu C."/>
            <person name="Sun Q."/>
        </authorList>
    </citation>
    <scope>NUCLEOTIDE SEQUENCE [LARGE SCALE GENOMIC DNA]</scope>
    <source>
        <strain evidence="1 2">BX2</strain>
    </source>
</reference>
<proteinExistence type="predicted"/>
<sequence length="151" mass="16399">MIKKIASLTACIFILLLWAGGNTYLPASTITNGSNEIHANDSIMTAKELYDAFKKDEAAAKKQYSGKTITIKGFAVFIGPDVYALPSVELSEKKGGKSRILCVLPFSDYLKLRKVSKGDETVITGEVRGFYEKGDQVLLKQCEIKSAAGTP</sequence>
<accession>A0ABR7EB10</accession>
<name>A0ABR7EB10_9BACT</name>
<dbReference type="EMBL" id="JACOOI010000048">
    <property type="protein sequence ID" value="MBC5646224.1"/>
    <property type="molecule type" value="Genomic_DNA"/>
</dbReference>
<protein>
    <recommendedName>
        <fullName evidence="3">tRNA_anti-like</fullName>
    </recommendedName>
</protein>
<evidence type="ECO:0000313" key="2">
    <source>
        <dbReference type="Proteomes" id="UP000644010"/>
    </source>
</evidence>
<dbReference type="Pfam" id="PF12869">
    <property type="entry name" value="tRNA_anti-like"/>
    <property type="match status" value="1"/>
</dbReference>
<keyword evidence="2" id="KW-1185">Reference proteome</keyword>
<gene>
    <name evidence="1" type="ORF">H8S77_25470</name>
</gene>
<comment type="caution">
    <text evidence="1">The sequence shown here is derived from an EMBL/GenBank/DDBJ whole genome shotgun (WGS) entry which is preliminary data.</text>
</comment>
<dbReference type="RefSeq" id="WP_186961729.1">
    <property type="nucleotide sequence ID" value="NZ_JACOOI010000048.1"/>
</dbReference>
<evidence type="ECO:0000313" key="1">
    <source>
        <dbReference type="EMBL" id="MBC5646224.1"/>
    </source>
</evidence>